<sequence>MAPQPQHSPSLTSAHHHCASHLRYHAGSTEKLILVLEEKKKSLAERDDMEERGKTRLVSTNAVDPACNGELSRPDVLPALEGSMEIFSELPLDADEEIMNRFARVYIMMLLSTQLFGDKFGTCFHIWWLPYLARLNDLGRYSWESPVLAWLY</sequence>
<protein>
    <recommendedName>
        <fullName evidence="3">Aminotransferase-like plant mobile domain-containing protein</fullName>
    </recommendedName>
</protein>
<dbReference type="InterPro" id="IPR044824">
    <property type="entry name" value="MAIN-like"/>
</dbReference>
<reference evidence="1 2" key="1">
    <citation type="submission" date="2019-01" db="EMBL/GenBank/DDBJ databases">
        <title>Sequencing of cultivated peanut Arachis hypogaea provides insights into genome evolution and oil improvement.</title>
        <authorList>
            <person name="Chen X."/>
        </authorList>
    </citation>
    <scope>NUCLEOTIDE SEQUENCE [LARGE SCALE GENOMIC DNA]</scope>
    <source>
        <strain evidence="2">cv. Fuhuasheng</strain>
        <tissue evidence="1">Leaves</tissue>
    </source>
</reference>
<name>A0A444Z440_ARAHY</name>
<keyword evidence="2" id="KW-1185">Reference proteome</keyword>
<dbReference type="PANTHER" id="PTHR46033">
    <property type="entry name" value="PROTEIN MAIN-LIKE 2"/>
    <property type="match status" value="1"/>
</dbReference>
<evidence type="ECO:0000313" key="1">
    <source>
        <dbReference type="EMBL" id="RYR08866.1"/>
    </source>
</evidence>
<dbReference type="GO" id="GO:0010073">
    <property type="term" value="P:meristem maintenance"/>
    <property type="evidence" value="ECO:0007669"/>
    <property type="project" value="InterPro"/>
</dbReference>
<evidence type="ECO:0008006" key="3">
    <source>
        <dbReference type="Google" id="ProtNLM"/>
    </source>
</evidence>
<dbReference type="AlphaFoldDB" id="A0A444Z440"/>
<dbReference type="PANTHER" id="PTHR46033:SF8">
    <property type="entry name" value="PROTEIN MAINTENANCE OF MERISTEMS-LIKE"/>
    <property type="match status" value="1"/>
</dbReference>
<dbReference type="EMBL" id="SDMP01000015">
    <property type="protein sequence ID" value="RYR08866.1"/>
    <property type="molecule type" value="Genomic_DNA"/>
</dbReference>
<dbReference type="Proteomes" id="UP000289738">
    <property type="component" value="Chromosome B05"/>
</dbReference>
<organism evidence="1 2">
    <name type="scientific">Arachis hypogaea</name>
    <name type="common">Peanut</name>
    <dbReference type="NCBI Taxonomy" id="3818"/>
    <lineage>
        <taxon>Eukaryota</taxon>
        <taxon>Viridiplantae</taxon>
        <taxon>Streptophyta</taxon>
        <taxon>Embryophyta</taxon>
        <taxon>Tracheophyta</taxon>
        <taxon>Spermatophyta</taxon>
        <taxon>Magnoliopsida</taxon>
        <taxon>eudicotyledons</taxon>
        <taxon>Gunneridae</taxon>
        <taxon>Pentapetalae</taxon>
        <taxon>rosids</taxon>
        <taxon>fabids</taxon>
        <taxon>Fabales</taxon>
        <taxon>Fabaceae</taxon>
        <taxon>Papilionoideae</taxon>
        <taxon>50 kb inversion clade</taxon>
        <taxon>dalbergioids sensu lato</taxon>
        <taxon>Dalbergieae</taxon>
        <taxon>Pterocarpus clade</taxon>
        <taxon>Arachis</taxon>
    </lineage>
</organism>
<comment type="caution">
    <text evidence="1">The sequence shown here is derived from an EMBL/GenBank/DDBJ whole genome shotgun (WGS) entry which is preliminary data.</text>
</comment>
<accession>A0A444Z440</accession>
<evidence type="ECO:0000313" key="2">
    <source>
        <dbReference type="Proteomes" id="UP000289738"/>
    </source>
</evidence>
<gene>
    <name evidence="1" type="ORF">Ahy_B05g076716</name>
</gene>
<proteinExistence type="predicted"/>